<evidence type="ECO:0000313" key="2">
    <source>
        <dbReference type="Proteomes" id="UP000008225"/>
    </source>
</evidence>
<organism evidence="1 2">
    <name type="scientific">Callithrix jacchus</name>
    <name type="common">White-tufted-ear marmoset</name>
    <name type="synonym">Simia Jacchus</name>
    <dbReference type="NCBI Taxonomy" id="9483"/>
    <lineage>
        <taxon>Eukaryota</taxon>
        <taxon>Metazoa</taxon>
        <taxon>Chordata</taxon>
        <taxon>Craniata</taxon>
        <taxon>Vertebrata</taxon>
        <taxon>Euteleostomi</taxon>
        <taxon>Mammalia</taxon>
        <taxon>Eutheria</taxon>
        <taxon>Euarchontoglires</taxon>
        <taxon>Primates</taxon>
        <taxon>Haplorrhini</taxon>
        <taxon>Platyrrhini</taxon>
        <taxon>Cebidae</taxon>
        <taxon>Callitrichinae</taxon>
        <taxon>Callithrix</taxon>
        <taxon>Callithrix</taxon>
    </lineage>
</organism>
<dbReference type="PANTHER" id="PTHR12138">
    <property type="entry name" value="PRIMATE-EXPANDED PROTEIN FAMILY"/>
    <property type="match status" value="1"/>
</dbReference>
<name>A0A8I3W037_CALJA</name>
<reference evidence="1" key="3">
    <citation type="submission" date="2025-09" db="UniProtKB">
        <authorList>
            <consortium name="Ensembl"/>
        </authorList>
    </citation>
    <scope>IDENTIFICATION</scope>
</reference>
<reference evidence="1" key="2">
    <citation type="submission" date="2025-08" db="UniProtKB">
        <authorList>
            <consortium name="Ensembl"/>
        </authorList>
    </citation>
    <scope>IDENTIFICATION</scope>
</reference>
<dbReference type="PANTHER" id="PTHR12138:SF162">
    <property type="entry name" value="CHROMOSOME UNDETERMINED SCAFFOLD_275, WHOLE GENOME SHOTGUN SEQUENCE"/>
    <property type="match status" value="1"/>
</dbReference>
<accession>A0A8I3W037</accession>
<reference evidence="1 2" key="1">
    <citation type="submission" date="2009-03" db="EMBL/GenBank/DDBJ databases">
        <authorList>
            <person name="Warren W."/>
            <person name="Ye L."/>
            <person name="Minx P."/>
            <person name="Worley K."/>
            <person name="Gibbs R."/>
            <person name="Wilson R.K."/>
        </authorList>
    </citation>
    <scope>NUCLEOTIDE SEQUENCE [LARGE SCALE GENOMIC DNA]</scope>
</reference>
<dbReference type="AlphaFoldDB" id="A0A8I3W037"/>
<proteinExistence type="predicted"/>
<dbReference type="Ensembl" id="ENSCJAT00000128866.1">
    <property type="protein sequence ID" value="ENSCJAP00000083095.1"/>
    <property type="gene ID" value="ENSCJAG00000086642.1"/>
</dbReference>
<dbReference type="Proteomes" id="UP000008225">
    <property type="component" value="Chromosome 1"/>
</dbReference>
<keyword evidence="2" id="KW-1185">Reference proteome</keyword>
<sequence length="173" mass="18342">MEGADVCTATCVCLLPLKRAVQNSEDGKMVSVCLFEMESCSVTSLECNGAISAHCNLCFPGSSHSPASASRVVGITGVRHHTRLIFCIFSTDGVLPCCPAGLKLLASSNPHALASQRAGITDASHTQTMITQCFYGSNSFLNCPSLSTRANKSSFQKPHGIIDHRWPANLSPV</sequence>
<dbReference type="GeneTree" id="ENSGT00940000163505"/>
<dbReference type="PRINTS" id="PR02045">
    <property type="entry name" value="F138DOMAIN"/>
</dbReference>
<evidence type="ECO:0000313" key="1">
    <source>
        <dbReference type="Ensembl" id="ENSCJAP00000083095.1"/>
    </source>
</evidence>
<protein>
    <submittedName>
        <fullName evidence="1">Uncharacterized protein</fullName>
    </submittedName>
</protein>